<feature type="transmembrane region" description="Helical" evidence="6">
    <location>
        <begin position="73"/>
        <end position="91"/>
    </location>
</feature>
<evidence type="ECO:0000256" key="1">
    <source>
        <dbReference type="ARBA" id="ARBA00004141"/>
    </source>
</evidence>
<comment type="similarity">
    <text evidence="2">Belongs to the sodium:solute symporter (SSF) (TC 2.A.21) family.</text>
</comment>
<comment type="subcellular location">
    <subcellularLocation>
        <location evidence="1">Membrane</location>
        <topology evidence="1">Multi-pass membrane protein</topology>
    </subcellularLocation>
</comment>
<keyword evidence="5 6" id="KW-0472">Membrane</keyword>
<evidence type="ECO:0000256" key="2">
    <source>
        <dbReference type="ARBA" id="ARBA00006434"/>
    </source>
</evidence>
<dbReference type="EMBL" id="BARV01028831">
    <property type="protein sequence ID" value="GAI38040.1"/>
    <property type="molecule type" value="Genomic_DNA"/>
</dbReference>
<feature type="non-terminal residue" evidence="7">
    <location>
        <position position="104"/>
    </location>
</feature>
<dbReference type="InterPro" id="IPR001734">
    <property type="entry name" value="Na/solute_symporter"/>
</dbReference>
<evidence type="ECO:0000313" key="7">
    <source>
        <dbReference type="EMBL" id="GAI38040.1"/>
    </source>
</evidence>
<protein>
    <submittedName>
        <fullName evidence="7">Uncharacterized protein</fullName>
    </submittedName>
</protein>
<proteinExistence type="inferred from homology"/>
<dbReference type="GO" id="GO:0022857">
    <property type="term" value="F:transmembrane transporter activity"/>
    <property type="evidence" value="ECO:0007669"/>
    <property type="project" value="InterPro"/>
</dbReference>
<comment type="caution">
    <text evidence="7">The sequence shown here is derived from an EMBL/GenBank/DDBJ whole genome shotgun (WGS) entry which is preliminary data.</text>
</comment>
<keyword evidence="4 6" id="KW-1133">Transmembrane helix</keyword>
<evidence type="ECO:0000256" key="6">
    <source>
        <dbReference type="SAM" id="Phobius"/>
    </source>
</evidence>
<dbReference type="PROSITE" id="PS50283">
    <property type="entry name" value="NA_SOLUT_SYMP_3"/>
    <property type="match status" value="1"/>
</dbReference>
<dbReference type="GO" id="GO:0016020">
    <property type="term" value="C:membrane"/>
    <property type="evidence" value="ECO:0007669"/>
    <property type="project" value="UniProtKB-SubCell"/>
</dbReference>
<keyword evidence="3 6" id="KW-0812">Transmembrane</keyword>
<feature type="transmembrane region" description="Helical" evidence="6">
    <location>
        <begin position="6"/>
        <end position="25"/>
    </location>
</feature>
<accession>X1PGA8</accession>
<name>X1PGA8_9ZZZZ</name>
<feature type="transmembrane region" description="Helical" evidence="6">
    <location>
        <begin position="45"/>
        <end position="67"/>
    </location>
</feature>
<reference evidence="7" key="1">
    <citation type="journal article" date="2014" name="Front. Microbiol.">
        <title>High frequency of phylogenetically diverse reductive dehalogenase-homologous genes in deep subseafloor sedimentary metagenomes.</title>
        <authorList>
            <person name="Kawai M."/>
            <person name="Futagami T."/>
            <person name="Toyoda A."/>
            <person name="Takaki Y."/>
            <person name="Nishi S."/>
            <person name="Hori S."/>
            <person name="Arai W."/>
            <person name="Tsubouchi T."/>
            <person name="Morono Y."/>
            <person name="Uchiyama I."/>
            <person name="Ito T."/>
            <person name="Fujiyama A."/>
            <person name="Inagaki F."/>
            <person name="Takami H."/>
        </authorList>
    </citation>
    <scope>NUCLEOTIDE SEQUENCE</scope>
    <source>
        <strain evidence="7">Expedition CK06-06</strain>
    </source>
</reference>
<gene>
    <name evidence="7" type="ORF">S06H3_46074</name>
</gene>
<evidence type="ECO:0000256" key="4">
    <source>
        <dbReference type="ARBA" id="ARBA00022989"/>
    </source>
</evidence>
<evidence type="ECO:0000256" key="3">
    <source>
        <dbReference type="ARBA" id="ARBA00022692"/>
    </source>
</evidence>
<dbReference type="InterPro" id="IPR038377">
    <property type="entry name" value="Na/Glc_symporter_sf"/>
</dbReference>
<dbReference type="AlphaFoldDB" id="X1PGA8"/>
<organism evidence="7">
    <name type="scientific">marine sediment metagenome</name>
    <dbReference type="NCBI Taxonomy" id="412755"/>
    <lineage>
        <taxon>unclassified sequences</taxon>
        <taxon>metagenomes</taxon>
        <taxon>ecological metagenomes</taxon>
    </lineage>
</organism>
<dbReference type="Gene3D" id="1.20.1730.10">
    <property type="entry name" value="Sodium/glucose cotransporter"/>
    <property type="match status" value="1"/>
</dbReference>
<evidence type="ECO:0000256" key="5">
    <source>
        <dbReference type="ARBA" id="ARBA00023136"/>
    </source>
</evidence>
<sequence>MTNPIIFIVAFIIWIIVTLSIGIYARIKTPRSFEGYTLGDRKFKWYFITATVLGTYIGGGTLIALAGKIAVGGVVYFFLPFGVFVALILLMRFSRYYRNEGEYE</sequence>
<dbReference type="Pfam" id="PF00474">
    <property type="entry name" value="SSF"/>
    <property type="match status" value="1"/>
</dbReference>